<evidence type="ECO:0000259" key="4">
    <source>
        <dbReference type="PROSITE" id="PS51272"/>
    </source>
</evidence>
<dbReference type="Proteomes" id="UP000729701">
    <property type="component" value="Unassembled WGS sequence"/>
</dbReference>
<sequence>MHKILSVNATAKTRIYEKILTQTVVSVVSFQSLLVLGTSSVKAETSFDFATPQLEETSSMSQVTNVNQLSDVQPTDWAFQALQSLVERYGCIAGYPNGTFRGNRAMTRYEFAAGLNACLNRVNELIATATADLVKKEDLATLQKLQEQFTAELATLRGRVDALEAKSAELEANQFSTTTKLLGQVVMSANAGGFSGSSIVDPTGRRVLATTNPNPTILYRASIGLNTSFTGTDLLKVQLDGASGSIVNGRPDAGRDNAAGVLEPFFGSQIDYSIKPATVNTVDIGRLYYTFKPTKDLAVSFGPDIRTTDYLDRNSYAYLSFLDFSTQAFINNYLLFPIDGPSSGAAIDWKPGNGAISVRALYAATNASNPGDRGLLIGTAAFTNLLYPGLNPAANVASKRGIFGSTYQSTAEIEYAPSRAFAVRLQYSGGEIIDQRFDVFGVNAELTLAQKFGVFGRYGYGNYSGTDFGDIKPNYWMAGIAMRDLFTRGALAGVAVGQPFIVNQIGNSTQTNYEAFYNYPFSRNIQITPTFQVIQNAGNQSSNGTIYTGTLRTVFSF</sequence>
<evidence type="ECO:0000313" key="5">
    <source>
        <dbReference type="EMBL" id="MBW4671391.1"/>
    </source>
</evidence>
<dbReference type="Pfam" id="PF04966">
    <property type="entry name" value="OprB"/>
    <property type="match status" value="1"/>
</dbReference>
<dbReference type="EMBL" id="JAHHGZ010000044">
    <property type="protein sequence ID" value="MBW4671391.1"/>
    <property type="molecule type" value="Genomic_DNA"/>
</dbReference>
<dbReference type="PROSITE" id="PS51272">
    <property type="entry name" value="SLH"/>
    <property type="match status" value="1"/>
</dbReference>
<evidence type="ECO:0000256" key="2">
    <source>
        <dbReference type="RuleBase" id="RU363072"/>
    </source>
</evidence>
<dbReference type="AlphaFoldDB" id="A0A951QSN1"/>
<dbReference type="NCBIfam" id="NF033921">
    <property type="entry name" value="por_somb"/>
    <property type="match status" value="1"/>
</dbReference>
<dbReference type="InterPro" id="IPR038673">
    <property type="entry name" value="OprB_sf"/>
</dbReference>
<dbReference type="InterPro" id="IPR047684">
    <property type="entry name" value="Por_som-like"/>
</dbReference>
<dbReference type="Gene3D" id="2.40.160.180">
    <property type="entry name" value="Carbohydrate-selective porin OprB"/>
    <property type="match status" value="1"/>
</dbReference>
<dbReference type="GO" id="GO:0015288">
    <property type="term" value="F:porin activity"/>
    <property type="evidence" value="ECO:0007669"/>
    <property type="project" value="InterPro"/>
</dbReference>
<proteinExistence type="inferred from homology"/>
<dbReference type="InterPro" id="IPR007049">
    <property type="entry name" value="Carb-sel_porin_OprB"/>
</dbReference>
<comment type="caution">
    <text evidence="5">The sequence shown here is derived from an EMBL/GenBank/DDBJ whole genome shotgun (WGS) entry which is preliminary data.</text>
</comment>
<feature type="coiled-coil region" evidence="3">
    <location>
        <begin position="146"/>
        <end position="173"/>
    </location>
</feature>
<dbReference type="PANTHER" id="PTHR43308:SF1">
    <property type="entry name" value="OUTER MEMBRANE PROTEIN ALPHA"/>
    <property type="match status" value="1"/>
</dbReference>
<dbReference type="PANTHER" id="PTHR43308">
    <property type="entry name" value="OUTER MEMBRANE PROTEIN ALPHA-RELATED"/>
    <property type="match status" value="1"/>
</dbReference>
<name>A0A951QSN1_9CYAN</name>
<dbReference type="GO" id="GO:0016020">
    <property type="term" value="C:membrane"/>
    <property type="evidence" value="ECO:0007669"/>
    <property type="project" value="InterPro"/>
</dbReference>
<organism evidence="5 6">
    <name type="scientific">Cyanomargarita calcarea GSE-NOS-MK-12-04C</name>
    <dbReference type="NCBI Taxonomy" id="2839659"/>
    <lineage>
        <taxon>Bacteria</taxon>
        <taxon>Bacillati</taxon>
        <taxon>Cyanobacteriota</taxon>
        <taxon>Cyanophyceae</taxon>
        <taxon>Nostocales</taxon>
        <taxon>Cyanomargaritaceae</taxon>
        <taxon>Cyanomargarita</taxon>
    </lineage>
</organism>
<gene>
    <name evidence="5" type="ORF">KME60_29210</name>
</gene>
<protein>
    <submittedName>
        <fullName evidence="5">Iron uptake porin</fullName>
    </submittedName>
</protein>
<evidence type="ECO:0000256" key="1">
    <source>
        <dbReference type="ARBA" id="ARBA00008769"/>
    </source>
</evidence>
<evidence type="ECO:0000256" key="3">
    <source>
        <dbReference type="SAM" id="Coils"/>
    </source>
</evidence>
<comment type="similarity">
    <text evidence="1 2">Belongs to the OprB family.</text>
</comment>
<dbReference type="InterPro" id="IPR001119">
    <property type="entry name" value="SLH_dom"/>
</dbReference>
<reference evidence="5" key="2">
    <citation type="journal article" date="2022" name="Microbiol. Resour. Announc.">
        <title>Metagenome Sequencing to Explore Phylogenomics of Terrestrial Cyanobacteria.</title>
        <authorList>
            <person name="Ward R.D."/>
            <person name="Stajich J.E."/>
            <person name="Johansen J.R."/>
            <person name="Huntemann M."/>
            <person name="Clum A."/>
            <person name="Foster B."/>
            <person name="Foster B."/>
            <person name="Roux S."/>
            <person name="Palaniappan K."/>
            <person name="Varghese N."/>
            <person name="Mukherjee S."/>
            <person name="Reddy T.B.K."/>
            <person name="Daum C."/>
            <person name="Copeland A."/>
            <person name="Chen I.A."/>
            <person name="Ivanova N.N."/>
            <person name="Kyrpides N.C."/>
            <person name="Shapiro N."/>
            <person name="Eloe-Fadrosh E.A."/>
            <person name="Pietrasiak N."/>
        </authorList>
    </citation>
    <scope>NUCLEOTIDE SEQUENCE</scope>
    <source>
        <strain evidence="5">GSE-NOS-MK-12-04C</strain>
    </source>
</reference>
<reference evidence="5" key="1">
    <citation type="submission" date="2021-05" db="EMBL/GenBank/DDBJ databases">
        <authorList>
            <person name="Pietrasiak N."/>
            <person name="Ward R."/>
            <person name="Stajich J.E."/>
            <person name="Kurbessoian T."/>
        </authorList>
    </citation>
    <scope>NUCLEOTIDE SEQUENCE</scope>
    <source>
        <strain evidence="5">GSE-NOS-MK-12-04C</strain>
    </source>
</reference>
<dbReference type="Pfam" id="PF00395">
    <property type="entry name" value="SLH"/>
    <property type="match status" value="1"/>
</dbReference>
<feature type="domain" description="SLH" evidence="4">
    <location>
        <begin position="65"/>
        <end position="129"/>
    </location>
</feature>
<dbReference type="GO" id="GO:0008643">
    <property type="term" value="P:carbohydrate transport"/>
    <property type="evidence" value="ECO:0007669"/>
    <property type="project" value="InterPro"/>
</dbReference>
<dbReference type="InterPro" id="IPR051465">
    <property type="entry name" value="Cell_Envelope_Struct_Comp"/>
</dbReference>
<keyword evidence="3" id="KW-0175">Coiled coil</keyword>
<evidence type="ECO:0000313" key="6">
    <source>
        <dbReference type="Proteomes" id="UP000729701"/>
    </source>
</evidence>
<accession>A0A951QSN1</accession>